<dbReference type="RefSeq" id="WP_378271123.1">
    <property type="nucleotide sequence ID" value="NZ_JBHUKR010000025.1"/>
</dbReference>
<comment type="caution">
    <text evidence="1">The sequence shown here is derived from an EMBL/GenBank/DDBJ whole genome shotgun (WGS) entry which is preliminary data.</text>
</comment>
<evidence type="ECO:0000313" key="2">
    <source>
        <dbReference type="Proteomes" id="UP001597417"/>
    </source>
</evidence>
<dbReference type="EMBL" id="JBHUKR010000025">
    <property type="protein sequence ID" value="MFD2422166.1"/>
    <property type="molecule type" value="Genomic_DNA"/>
</dbReference>
<dbReference type="Proteomes" id="UP001597417">
    <property type="component" value="Unassembled WGS sequence"/>
</dbReference>
<protein>
    <submittedName>
        <fullName evidence="1">Uncharacterized protein</fullName>
    </submittedName>
</protein>
<organism evidence="1 2">
    <name type="scientific">Amycolatopsis pigmentata</name>
    <dbReference type="NCBI Taxonomy" id="450801"/>
    <lineage>
        <taxon>Bacteria</taxon>
        <taxon>Bacillati</taxon>
        <taxon>Actinomycetota</taxon>
        <taxon>Actinomycetes</taxon>
        <taxon>Pseudonocardiales</taxon>
        <taxon>Pseudonocardiaceae</taxon>
        <taxon>Amycolatopsis</taxon>
    </lineage>
</organism>
<sequence>MGNGEVPLSPEQRLVLQSIYDWFHEHGDWPQLIVIDRPLRRTHGLDAHTVYLSSPDELVVKPHPGAWLGPDEVVRLRLPGIHACDGGSEDTNRFVRLLRWLAEREMDFESEPGGPPGPQVTSDEIREYLGLDQSETIILRCLYAMLFLDNWGITGGGGLPDAWQVSVGREIWRFRDVQTVEDCISVRAQWVAEAEEAAFRRQNPPQTAYYHVRLSTRSDPSRDIVQLDLTGQQLEVRFLKPYREGKPIVARGKTVPINDLVQLRINRTDQSSEHLRSIVQAERRASTVVTFIPDEWYIAEKGEEVTDEFIVEPPGSERGLAADPGNTQNQMSGTVQGHVVQARDVYGGLHYYGSFPGAPHSQSNEPSCDDLSD</sequence>
<keyword evidence="2" id="KW-1185">Reference proteome</keyword>
<gene>
    <name evidence="1" type="ORF">ACFSXZ_38155</name>
</gene>
<proteinExistence type="predicted"/>
<accession>A0ABW5GB91</accession>
<reference evidence="2" key="1">
    <citation type="journal article" date="2019" name="Int. J. Syst. Evol. Microbiol.">
        <title>The Global Catalogue of Microorganisms (GCM) 10K type strain sequencing project: providing services to taxonomists for standard genome sequencing and annotation.</title>
        <authorList>
            <consortium name="The Broad Institute Genomics Platform"/>
            <consortium name="The Broad Institute Genome Sequencing Center for Infectious Disease"/>
            <person name="Wu L."/>
            <person name="Ma J."/>
        </authorList>
    </citation>
    <scope>NUCLEOTIDE SEQUENCE [LARGE SCALE GENOMIC DNA]</scope>
    <source>
        <strain evidence="2">CGMCC 4.7645</strain>
    </source>
</reference>
<evidence type="ECO:0000313" key="1">
    <source>
        <dbReference type="EMBL" id="MFD2422166.1"/>
    </source>
</evidence>
<name>A0ABW5GB91_9PSEU</name>